<dbReference type="Proteomes" id="UP001187192">
    <property type="component" value="Unassembled WGS sequence"/>
</dbReference>
<accession>A0AA88DMY0</accession>
<protein>
    <submittedName>
        <fullName evidence="2">Uncharacterized protein</fullName>
    </submittedName>
</protein>
<evidence type="ECO:0000313" key="2">
    <source>
        <dbReference type="EMBL" id="GMN58322.1"/>
    </source>
</evidence>
<reference evidence="2" key="1">
    <citation type="submission" date="2023-07" db="EMBL/GenBank/DDBJ databases">
        <title>draft genome sequence of fig (Ficus carica).</title>
        <authorList>
            <person name="Takahashi T."/>
            <person name="Nishimura K."/>
        </authorList>
    </citation>
    <scope>NUCLEOTIDE SEQUENCE</scope>
</reference>
<evidence type="ECO:0000256" key="1">
    <source>
        <dbReference type="SAM" id="MobiDB-lite"/>
    </source>
</evidence>
<evidence type="ECO:0000313" key="3">
    <source>
        <dbReference type="Proteomes" id="UP001187192"/>
    </source>
</evidence>
<feature type="region of interest" description="Disordered" evidence="1">
    <location>
        <begin position="92"/>
        <end position="116"/>
    </location>
</feature>
<dbReference type="AlphaFoldDB" id="A0AA88DMY0"/>
<gene>
    <name evidence="2" type="ORF">TIFTF001_027422</name>
</gene>
<sequence>MMGNHVEQVAKAKTHFLEPKASLTLSFSFSSIAESPSFIAQGRLDTPLLLRFRTKEQTVKKKIISKKFLFVPEMDKIMAMLSGSALIGESSKAGSSERRHRERSVTLSEESVGEGEDEISEANAKFIGFGYLKKNLASKLKAEEGWFALYELYLLLGMRFSLPELAFMFLHYYGIMIGQLMPNTWRVLYGILALGVGISVVPASTCQVGSSMIAYFNLEIVTEVLHVGTRDTKGMTAVKTAHGSWRQPRLHTSEVDNSSHCNTVCCGWSYGCRETRESAALQQFFRLY</sequence>
<dbReference type="EMBL" id="BTGU01000077">
    <property type="protein sequence ID" value="GMN58322.1"/>
    <property type="molecule type" value="Genomic_DNA"/>
</dbReference>
<name>A0AA88DMY0_FICCA</name>
<comment type="caution">
    <text evidence="2">The sequence shown here is derived from an EMBL/GenBank/DDBJ whole genome shotgun (WGS) entry which is preliminary data.</text>
</comment>
<keyword evidence="3" id="KW-1185">Reference proteome</keyword>
<organism evidence="2 3">
    <name type="scientific">Ficus carica</name>
    <name type="common">Common fig</name>
    <dbReference type="NCBI Taxonomy" id="3494"/>
    <lineage>
        <taxon>Eukaryota</taxon>
        <taxon>Viridiplantae</taxon>
        <taxon>Streptophyta</taxon>
        <taxon>Embryophyta</taxon>
        <taxon>Tracheophyta</taxon>
        <taxon>Spermatophyta</taxon>
        <taxon>Magnoliopsida</taxon>
        <taxon>eudicotyledons</taxon>
        <taxon>Gunneridae</taxon>
        <taxon>Pentapetalae</taxon>
        <taxon>rosids</taxon>
        <taxon>fabids</taxon>
        <taxon>Rosales</taxon>
        <taxon>Moraceae</taxon>
        <taxon>Ficeae</taxon>
        <taxon>Ficus</taxon>
    </lineage>
</organism>
<proteinExistence type="predicted"/>